<name>A0A085ZJW4_9FLAO</name>
<dbReference type="STRING" id="362418.IW19_03910"/>
<reference evidence="1 2" key="1">
    <citation type="submission" date="2014-07" db="EMBL/GenBank/DDBJ databases">
        <title>Genome of Flavobacterium reichenbachii LMG 25512.</title>
        <authorList>
            <person name="Stropko S.J."/>
            <person name="Pipes S.E."/>
            <person name="Newman J.D."/>
        </authorList>
    </citation>
    <scope>NUCLEOTIDE SEQUENCE [LARGE SCALE GENOMIC DNA]</scope>
    <source>
        <strain evidence="1 2">LMG 25512</strain>
    </source>
</reference>
<sequence length="84" mass="9527">MFFLEIELTNSLIKKTVLNSKNGIVCNAVLNTDLNGVTQTSKSESKVFLAQLLGKTNYRKFYAKRNNLFDGRNIDRVNTDSRPV</sequence>
<dbReference type="RefSeq" id="WP_035681375.1">
    <property type="nucleotide sequence ID" value="NZ_JPRL01000001.1"/>
</dbReference>
<comment type="caution">
    <text evidence="1">The sequence shown here is derived from an EMBL/GenBank/DDBJ whole genome shotgun (WGS) entry which is preliminary data.</text>
</comment>
<dbReference type="EMBL" id="JPRL01000001">
    <property type="protein sequence ID" value="KFF04728.1"/>
    <property type="molecule type" value="Genomic_DNA"/>
</dbReference>
<proteinExistence type="predicted"/>
<evidence type="ECO:0000313" key="2">
    <source>
        <dbReference type="Proteomes" id="UP000028715"/>
    </source>
</evidence>
<evidence type="ECO:0000313" key="1">
    <source>
        <dbReference type="EMBL" id="KFF04728.1"/>
    </source>
</evidence>
<keyword evidence="2" id="KW-1185">Reference proteome</keyword>
<accession>A0A085ZJW4</accession>
<organism evidence="1 2">
    <name type="scientific">Flavobacterium reichenbachii</name>
    <dbReference type="NCBI Taxonomy" id="362418"/>
    <lineage>
        <taxon>Bacteria</taxon>
        <taxon>Pseudomonadati</taxon>
        <taxon>Bacteroidota</taxon>
        <taxon>Flavobacteriia</taxon>
        <taxon>Flavobacteriales</taxon>
        <taxon>Flavobacteriaceae</taxon>
        <taxon>Flavobacterium</taxon>
    </lineage>
</organism>
<gene>
    <name evidence="1" type="ORF">IW19_03910</name>
</gene>
<dbReference type="AlphaFoldDB" id="A0A085ZJW4"/>
<dbReference type="Proteomes" id="UP000028715">
    <property type="component" value="Unassembled WGS sequence"/>
</dbReference>
<protein>
    <submittedName>
        <fullName evidence="1">Uncharacterized protein</fullName>
    </submittedName>
</protein>